<dbReference type="EMBL" id="VCAU01000002">
    <property type="protein sequence ID" value="KAF9894967.1"/>
    <property type="molecule type" value="Genomic_DNA"/>
</dbReference>
<reference evidence="1" key="2">
    <citation type="submission" date="2020-02" db="EMBL/GenBank/DDBJ databases">
        <authorList>
            <person name="Gilchrist C.L.M."/>
            <person name="Chooi Y.-H."/>
        </authorList>
    </citation>
    <scope>NUCLEOTIDE SEQUENCE</scope>
    <source>
        <strain evidence="1">MST-FP2251</strain>
    </source>
</reference>
<proteinExistence type="predicted"/>
<dbReference type="Proteomes" id="UP001194746">
    <property type="component" value="Unassembled WGS sequence"/>
</dbReference>
<reference evidence="1" key="1">
    <citation type="journal article" date="2019" name="Beilstein J. Org. Chem.">
        <title>Nanangenines: drimane sesquiterpenoids as the dominant metabolite cohort of a novel Australian fungus, Aspergillus nanangensis.</title>
        <authorList>
            <person name="Lacey H.J."/>
            <person name="Gilchrist C.L.M."/>
            <person name="Crombie A."/>
            <person name="Kalaitzis J.A."/>
            <person name="Vuong D."/>
            <person name="Rutledge P.J."/>
            <person name="Turner P."/>
            <person name="Pitt J.I."/>
            <person name="Lacey E."/>
            <person name="Chooi Y.H."/>
            <person name="Piggott A.M."/>
        </authorList>
    </citation>
    <scope>NUCLEOTIDE SEQUENCE</scope>
    <source>
        <strain evidence="1">MST-FP2251</strain>
    </source>
</reference>
<accession>A0AAD4CYP4</accession>
<organism evidence="1 2">
    <name type="scientific">Aspergillus nanangensis</name>
    <dbReference type="NCBI Taxonomy" id="2582783"/>
    <lineage>
        <taxon>Eukaryota</taxon>
        <taxon>Fungi</taxon>
        <taxon>Dikarya</taxon>
        <taxon>Ascomycota</taxon>
        <taxon>Pezizomycotina</taxon>
        <taxon>Eurotiomycetes</taxon>
        <taxon>Eurotiomycetidae</taxon>
        <taxon>Eurotiales</taxon>
        <taxon>Aspergillaceae</taxon>
        <taxon>Aspergillus</taxon>
        <taxon>Aspergillus subgen. Circumdati</taxon>
    </lineage>
</organism>
<evidence type="ECO:0000313" key="2">
    <source>
        <dbReference type="Proteomes" id="UP001194746"/>
    </source>
</evidence>
<evidence type="ECO:0000313" key="1">
    <source>
        <dbReference type="EMBL" id="KAF9894967.1"/>
    </source>
</evidence>
<name>A0AAD4CYP4_ASPNN</name>
<gene>
    <name evidence="1" type="ORF">FE257_004590</name>
</gene>
<protein>
    <submittedName>
        <fullName evidence="1">Uncharacterized protein</fullName>
    </submittedName>
</protein>
<comment type="caution">
    <text evidence="1">The sequence shown here is derived from an EMBL/GenBank/DDBJ whole genome shotgun (WGS) entry which is preliminary data.</text>
</comment>
<keyword evidence="2" id="KW-1185">Reference proteome</keyword>
<sequence length="571" mass="63566">MGTISGVEVESVLASEPVSPDNLAYTDSALAAFDELRTAKSNVELLHASHRMWCGSTCSRDKDCHFLHYIRPECEGEHARAPRSRYNKDTSHLYGLMGGTSYVPNTQQTHRVNSWPLLDTVLTKADVAREHNGMLHCDYTDWSKKNDMTAEQTVRYLCRDSIQWMGTWCGADYAASLAGLHYLALAAITDDICIPPLDLLSQRFRMYGFSARDVIETMVNQGWGRDATHALLALVREYLLQYAEKVDFGKTPKVGLHSALSQSIEVWDSVVYRTHTANCYGVGIVVCRIAGSSPLTETWLNDAAICDCVSMDLCKSTLRIYQHDDHAPTAGNAKDVEVNRKAGYHSVYLDLIDDLVFSGAPESAVHYGRAGFLFVQIVDRYLERRAGHRFPIRPSMDRELHRLFGDEPTDTLLDGIFRLRQLGNPDHSPQSSLSPALLSVCQLRQQQRRLSYDCGTVCKSEESGIGTYRDSTCSCARDWIDRVHLLGQEAISPSNLQELISEKLGAFSLSAAKIASVGPLKDIWALCVGCHVHCGGRCEWLAFAEYAWQEIWAGAHAHNVCHADGNPDITT</sequence>
<dbReference type="AlphaFoldDB" id="A0AAD4CYP4"/>